<evidence type="ECO:0000256" key="1">
    <source>
        <dbReference type="SAM" id="MobiDB-lite"/>
    </source>
</evidence>
<dbReference type="GO" id="GO:0010099">
    <property type="term" value="P:regulation of photomorphogenesis"/>
    <property type="evidence" value="ECO:0007669"/>
    <property type="project" value="InterPro"/>
</dbReference>
<feature type="compositionally biased region" description="Basic and acidic residues" evidence="1">
    <location>
        <begin position="1"/>
        <end position="10"/>
    </location>
</feature>
<dbReference type="InterPro" id="IPR037476">
    <property type="entry name" value="PCH1"/>
</dbReference>
<evidence type="ECO:0000313" key="3">
    <source>
        <dbReference type="Proteomes" id="UP000663760"/>
    </source>
</evidence>
<dbReference type="EMBL" id="LR746272">
    <property type="protein sequence ID" value="CAA7401980.1"/>
    <property type="molecule type" value="Genomic_DNA"/>
</dbReference>
<dbReference type="OrthoDB" id="649277at2759"/>
<organism evidence="2 3">
    <name type="scientific">Spirodela intermedia</name>
    <name type="common">Intermediate duckweed</name>
    <dbReference type="NCBI Taxonomy" id="51605"/>
    <lineage>
        <taxon>Eukaryota</taxon>
        <taxon>Viridiplantae</taxon>
        <taxon>Streptophyta</taxon>
        <taxon>Embryophyta</taxon>
        <taxon>Tracheophyta</taxon>
        <taxon>Spermatophyta</taxon>
        <taxon>Magnoliopsida</taxon>
        <taxon>Liliopsida</taxon>
        <taxon>Araceae</taxon>
        <taxon>Lemnoideae</taxon>
        <taxon>Spirodela</taxon>
    </lineage>
</organism>
<dbReference type="PANTHER" id="PTHR36062:SF1">
    <property type="entry name" value="OS01G0687300 PROTEIN"/>
    <property type="match status" value="1"/>
</dbReference>
<proteinExistence type="predicted"/>
<evidence type="ECO:0000313" key="2">
    <source>
        <dbReference type="EMBL" id="CAA7401980.1"/>
    </source>
</evidence>
<accession>A0A7I8KW11</accession>
<dbReference type="PANTHER" id="PTHR36062">
    <property type="entry name" value="OS01G0687300 PROTEIN"/>
    <property type="match status" value="1"/>
</dbReference>
<feature type="region of interest" description="Disordered" evidence="1">
    <location>
        <begin position="1"/>
        <end position="24"/>
    </location>
</feature>
<reference evidence="2" key="1">
    <citation type="submission" date="2020-02" db="EMBL/GenBank/DDBJ databases">
        <authorList>
            <person name="Scholz U."/>
            <person name="Mascher M."/>
            <person name="Fiebig A."/>
        </authorList>
    </citation>
    <scope>NUCLEOTIDE SEQUENCE</scope>
</reference>
<keyword evidence="3" id="KW-1185">Reference proteome</keyword>
<dbReference type="AlphaFoldDB" id="A0A7I8KW11"/>
<sequence>MVSAEWHHYSEAPPPSSAPAAEGLPFRGFSEKKESAGTREEKINSISGVSYRAQWATHNFSCLRQEEMDGDPPPALGGVRMWVRNRLHCLLFSLFSSAESISVGKIIISTRYVYIHLYGCLATPGHKEKVLVQVEQGREPQLALGLQGAASDKPEKSKSEYPSCLVGDHPDADQEERSRWVKRLKVVRSGGHSGASALAGRREQRLCSRVMNYSRSNPFTLAKCLREQRQFQKTMLLLRSSDSLAAPPVDSHPWIRRWSRKSRLTPPPPGQEVERVEPLPEKLEGCPFPSLAAMALMGKAINNFRPCKFQRRGSSLVWNTEGL</sequence>
<protein>
    <submittedName>
        <fullName evidence="2">Uncharacterized protein</fullName>
    </submittedName>
</protein>
<feature type="region of interest" description="Disordered" evidence="1">
    <location>
        <begin position="145"/>
        <end position="173"/>
    </location>
</feature>
<name>A0A7I8KW11_SPIIN</name>
<dbReference type="Proteomes" id="UP000663760">
    <property type="component" value="Chromosome 9"/>
</dbReference>
<gene>
    <name evidence="2" type="ORF">SI8410_09012658</name>
</gene>